<dbReference type="Gene3D" id="2.60.120.10">
    <property type="entry name" value="Jelly Rolls"/>
    <property type="match status" value="1"/>
</dbReference>
<accession>A0AB39KWJ9</accession>
<evidence type="ECO:0000256" key="2">
    <source>
        <dbReference type="ARBA" id="ARBA00023125"/>
    </source>
</evidence>
<evidence type="ECO:0000256" key="4">
    <source>
        <dbReference type="ARBA" id="ARBA00023163"/>
    </source>
</evidence>
<sequence length="290" mass="32302">MDAVVPSFFLFGEAPKSVDHRFLHIEALDDRSRPNEWNIRPHAHDRLCHVFLMTAGEGVMTAEGEPLPFRAPCLIVVPAGVVHGLSLQAESAGQVLTLSADYLDDLALRDRDLAAVFRRPMCAAFEEQDFALRLALLERELNWRAPGHVAAVEGLLLSLLADLLRLMHRNHEGRQGAEGPHVDLVARYRQLVEERYRRGDDVRAYAQALGVTSGRLRDACQRVAGGSPMQLVHERIMLEARRALLYSNMTVAEVAFHLGFEDPAYFSRFFTRHAGCSPRAFRGRGGEAGG</sequence>
<dbReference type="SUPFAM" id="SSF46689">
    <property type="entry name" value="Homeodomain-like"/>
    <property type="match status" value="1"/>
</dbReference>
<dbReference type="SUPFAM" id="SSF51182">
    <property type="entry name" value="RmlC-like cupins"/>
    <property type="match status" value="1"/>
</dbReference>
<organism evidence="6">
    <name type="scientific">Caulobacter sp. 73W</name>
    <dbReference type="NCBI Taxonomy" id="3161137"/>
    <lineage>
        <taxon>Bacteria</taxon>
        <taxon>Pseudomonadati</taxon>
        <taxon>Pseudomonadota</taxon>
        <taxon>Alphaproteobacteria</taxon>
        <taxon>Caulobacterales</taxon>
        <taxon>Caulobacteraceae</taxon>
        <taxon>Caulobacter</taxon>
    </lineage>
</organism>
<dbReference type="AlphaFoldDB" id="A0AB39KWJ9"/>
<gene>
    <name evidence="6" type="ORF">ABOZ73_06770</name>
</gene>
<dbReference type="Pfam" id="PF12833">
    <property type="entry name" value="HTH_18"/>
    <property type="match status" value="1"/>
</dbReference>
<keyword evidence="3" id="KW-0010">Activator</keyword>
<dbReference type="CDD" id="cd06999">
    <property type="entry name" value="cupin_HpaA-like_N"/>
    <property type="match status" value="1"/>
</dbReference>
<dbReference type="InterPro" id="IPR009057">
    <property type="entry name" value="Homeodomain-like_sf"/>
</dbReference>
<dbReference type="PANTHER" id="PTHR43280:SF32">
    <property type="entry name" value="TRANSCRIPTIONAL REGULATORY PROTEIN"/>
    <property type="match status" value="1"/>
</dbReference>
<dbReference type="RefSeq" id="WP_369061774.1">
    <property type="nucleotide sequence ID" value="NZ_CP158375.1"/>
</dbReference>
<dbReference type="PANTHER" id="PTHR43280">
    <property type="entry name" value="ARAC-FAMILY TRANSCRIPTIONAL REGULATOR"/>
    <property type="match status" value="1"/>
</dbReference>
<dbReference type="GO" id="GO:0003700">
    <property type="term" value="F:DNA-binding transcription factor activity"/>
    <property type="evidence" value="ECO:0007669"/>
    <property type="project" value="InterPro"/>
</dbReference>
<protein>
    <submittedName>
        <fullName evidence="6">Helix-turn-helix domain-containing protein</fullName>
    </submittedName>
</protein>
<dbReference type="EMBL" id="CP158375">
    <property type="protein sequence ID" value="XDO98113.1"/>
    <property type="molecule type" value="Genomic_DNA"/>
</dbReference>
<proteinExistence type="predicted"/>
<dbReference type="Gene3D" id="1.10.10.60">
    <property type="entry name" value="Homeodomain-like"/>
    <property type="match status" value="1"/>
</dbReference>
<dbReference type="SMART" id="SM00342">
    <property type="entry name" value="HTH_ARAC"/>
    <property type="match status" value="1"/>
</dbReference>
<keyword evidence="2" id="KW-0238">DNA-binding</keyword>
<dbReference type="InterPro" id="IPR011051">
    <property type="entry name" value="RmlC_Cupin_sf"/>
</dbReference>
<dbReference type="InterPro" id="IPR020449">
    <property type="entry name" value="Tscrpt_reg_AraC-type_HTH"/>
</dbReference>
<evidence type="ECO:0000256" key="3">
    <source>
        <dbReference type="ARBA" id="ARBA00023159"/>
    </source>
</evidence>
<dbReference type="PRINTS" id="PR00032">
    <property type="entry name" value="HTHARAC"/>
</dbReference>
<evidence type="ECO:0000256" key="1">
    <source>
        <dbReference type="ARBA" id="ARBA00023015"/>
    </source>
</evidence>
<dbReference type="InterPro" id="IPR014710">
    <property type="entry name" value="RmlC-like_jellyroll"/>
</dbReference>
<feature type="domain" description="HTH araC/xylS-type" evidence="5">
    <location>
        <begin position="186"/>
        <end position="284"/>
    </location>
</feature>
<dbReference type="Pfam" id="PF02311">
    <property type="entry name" value="AraC_binding"/>
    <property type="match status" value="1"/>
</dbReference>
<dbReference type="InterPro" id="IPR003313">
    <property type="entry name" value="AraC-bd"/>
</dbReference>
<dbReference type="PROSITE" id="PS01124">
    <property type="entry name" value="HTH_ARAC_FAMILY_2"/>
    <property type="match status" value="1"/>
</dbReference>
<evidence type="ECO:0000259" key="5">
    <source>
        <dbReference type="PROSITE" id="PS01124"/>
    </source>
</evidence>
<keyword evidence="4" id="KW-0804">Transcription</keyword>
<dbReference type="GO" id="GO:0043565">
    <property type="term" value="F:sequence-specific DNA binding"/>
    <property type="evidence" value="ECO:0007669"/>
    <property type="project" value="InterPro"/>
</dbReference>
<dbReference type="InterPro" id="IPR047264">
    <property type="entry name" value="Cupin_HpaA-like_N"/>
</dbReference>
<keyword evidence="1" id="KW-0805">Transcription regulation</keyword>
<evidence type="ECO:0000313" key="6">
    <source>
        <dbReference type="EMBL" id="XDO98113.1"/>
    </source>
</evidence>
<dbReference type="InterPro" id="IPR018060">
    <property type="entry name" value="HTH_AraC"/>
</dbReference>
<reference evidence="6" key="1">
    <citation type="submission" date="2024-06" db="EMBL/GenBank/DDBJ databases">
        <title>Caulobacter inopinatus, sp. nov.</title>
        <authorList>
            <person name="Donachie S.P."/>
        </authorList>
    </citation>
    <scope>NUCLEOTIDE SEQUENCE</scope>
    <source>
        <strain evidence="6">73W</strain>
    </source>
</reference>
<name>A0AB39KWJ9_9CAUL</name>